<sequence length="83" mass="9813">MVSVKLSAHALRDLEEIDQIVSKRILEKLAWLEQNFVTIVPERLHRELRNSYKLRIGNYRAVYAIHGNIVTVEMIGHRRDVYK</sequence>
<comment type="caution">
    <text evidence="2">The sequence shown here is derived from an EMBL/GenBank/DDBJ whole genome shotgun (WGS) entry which is preliminary data.</text>
</comment>
<name>A0A1F6G6U2_9BACT</name>
<dbReference type="Gene3D" id="3.30.2310.20">
    <property type="entry name" value="RelE-like"/>
    <property type="match status" value="1"/>
</dbReference>
<evidence type="ECO:0008006" key="4">
    <source>
        <dbReference type="Google" id="ProtNLM"/>
    </source>
</evidence>
<dbReference type="SUPFAM" id="SSF143011">
    <property type="entry name" value="RelE-like"/>
    <property type="match status" value="1"/>
</dbReference>
<evidence type="ECO:0000313" key="2">
    <source>
        <dbReference type="EMBL" id="OGG93825.1"/>
    </source>
</evidence>
<dbReference type="AlphaFoldDB" id="A0A1F6G6U2"/>
<proteinExistence type="predicted"/>
<accession>A0A1F6G6U2</accession>
<dbReference type="InterPro" id="IPR035093">
    <property type="entry name" value="RelE/ParE_toxin_dom_sf"/>
</dbReference>
<protein>
    <recommendedName>
        <fullName evidence="4">Addiction module antitoxin RelB</fullName>
    </recommendedName>
</protein>
<keyword evidence="1" id="KW-1277">Toxin-antitoxin system</keyword>
<dbReference type="Proteomes" id="UP000176867">
    <property type="component" value="Unassembled WGS sequence"/>
</dbReference>
<organism evidence="2 3">
    <name type="scientific">Candidatus Kaiserbacteria bacterium RIFOXYD1_FULL_47_14</name>
    <dbReference type="NCBI Taxonomy" id="1798533"/>
    <lineage>
        <taxon>Bacteria</taxon>
        <taxon>Candidatus Kaiseribacteriota</taxon>
    </lineage>
</organism>
<evidence type="ECO:0000313" key="3">
    <source>
        <dbReference type="Proteomes" id="UP000176867"/>
    </source>
</evidence>
<dbReference type="EMBL" id="MFMU01000004">
    <property type="protein sequence ID" value="OGG93825.1"/>
    <property type="molecule type" value="Genomic_DNA"/>
</dbReference>
<reference evidence="2 3" key="1">
    <citation type="journal article" date="2016" name="Nat. Commun.">
        <title>Thousands of microbial genomes shed light on interconnected biogeochemical processes in an aquifer system.</title>
        <authorList>
            <person name="Anantharaman K."/>
            <person name="Brown C.T."/>
            <person name="Hug L.A."/>
            <person name="Sharon I."/>
            <person name="Castelle C.J."/>
            <person name="Probst A.J."/>
            <person name="Thomas B.C."/>
            <person name="Singh A."/>
            <person name="Wilkins M.J."/>
            <person name="Karaoz U."/>
            <person name="Brodie E.L."/>
            <person name="Williams K.H."/>
            <person name="Hubbard S.S."/>
            <person name="Banfield J.F."/>
        </authorList>
    </citation>
    <scope>NUCLEOTIDE SEQUENCE [LARGE SCALE GENOMIC DNA]</scope>
</reference>
<gene>
    <name evidence="2" type="ORF">A2609_01085</name>
</gene>
<evidence type="ECO:0000256" key="1">
    <source>
        <dbReference type="ARBA" id="ARBA00022649"/>
    </source>
</evidence>
<dbReference type="Pfam" id="PF05016">
    <property type="entry name" value="ParE_toxin"/>
    <property type="match status" value="1"/>
</dbReference>
<dbReference type="STRING" id="1798533.A2609_01085"/>
<dbReference type="InterPro" id="IPR007712">
    <property type="entry name" value="RelE/ParE_toxin"/>
</dbReference>